<organism evidence="8 9">
    <name type="scientific">Eiseniibacteriota bacterium</name>
    <dbReference type="NCBI Taxonomy" id="2212470"/>
    <lineage>
        <taxon>Bacteria</taxon>
        <taxon>Candidatus Eiseniibacteriota</taxon>
    </lineage>
</organism>
<evidence type="ECO:0000256" key="5">
    <source>
        <dbReference type="HAMAP-Rule" id="MF_01685"/>
    </source>
</evidence>
<evidence type="ECO:0000256" key="1">
    <source>
        <dbReference type="ARBA" id="ARBA00022630"/>
    </source>
</evidence>
<comment type="catalytic activity">
    <reaction evidence="5">
        <text>2 reduced [2Fe-2S]-[ferredoxin] + NADP(+) + H(+) = 2 oxidized [2Fe-2S]-[ferredoxin] + NADPH</text>
        <dbReference type="Rhea" id="RHEA:20125"/>
        <dbReference type="Rhea" id="RHEA-COMP:10000"/>
        <dbReference type="Rhea" id="RHEA-COMP:10001"/>
        <dbReference type="ChEBI" id="CHEBI:15378"/>
        <dbReference type="ChEBI" id="CHEBI:33737"/>
        <dbReference type="ChEBI" id="CHEBI:33738"/>
        <dbReference type="ChEBI" id="CHEBI:57783"/>
        <dbReference type="ChEBI" id="CHEBI:58349"/>
        <dbReference type="EC" id="1.18.1.2"/>
    </reaction>
</comment>
<dbReference type="PRINTS" id="PR00368">
    <property type="entry name" value="FADPNR"/>
</dbReference>
<accession>A0A538SY85</accession>
<comment type="cofactor">
    <cofactor evidence="5">
        <name>FAD</name>
        <dbReference type="ChEBI" id="CHEBI:57692"/>
    </cofactor>
    <text evidence="5">Binds 1 FAD per subunit.</text>
</comment>
<comment type="caution">
    <text evidence="8">The sequence shown here is derived from an EMBL/GenBank/DDBJ whole genome shotgun (WGS) entry which is preliminary data.</text>
</comment>
<dbReference type="EMBL" id="VBOS01000177">
    <property type="protein sequence ID" value="TMQ56357.1"/>
    <property type="molecule type" value="Genomic_DNA"/>
</dbReference>
<proteinExistence type="inferred from homology"/>
<keyword evidence="4 5" id="KW-0560">Oxidoreductase</keyword>
<evidence type="ECO:0000256" key="3">
    <source>
        <dbReference type="ARBA" id="ARBA00022857"/>
    </source>
</evidence>
<feature type="binding site" evidence="5">
    <location>
        <position position="75"/>
    </location>
    <ligand>
        <name>FAD</name>
        <dbReference type="ChEBI" id="CHEBI:57692"/>
    </ligand>
</feature>
<dbReference type="InterPro" id="IPR050097">
    <property type="entry name" value="Ferredoxin-NADP_redctase_2"/>
</dbReference>
<dbReference type="GO" id="GO:0050660">
    <property type="term" value="F:flavin adenine dinucleotide binding"/>
    <property type="evidence" value="ECO:0007669"/>
    <property type="project" value="UniProtKB-UniRule"/>
</dbReference>
<dbReference type="InterPro" id="IPR023753">
    <property type="entry name" value="FAD/NAD-binding_dom"/>
</dbReference>
<feature type="domain" description="FAD/NAD(P)-binding" evidence="7">
    <location>
        <begin position="35"/>
        <end position="335"/>
    </location>
</feature>
<feature type="binding site" evidence="5">
    <location>
        <position position="155"/>
    </location>
    <ligand>
        <name>FAD</name>
        <dbReference type="ChEBI" id="CHEBI:57692"/>
    </ligand>
</feature>
<feature type="region of interest" description="Disordered" evidence="6">
    <location>
        <begin position="1"/>
        <end position="28"/>
    </location>
</feature>
<dbReference type="EC" id="1.18.1.2" evidence="5"/>
<evidence type="ECO:0000256" key="4">
    <source>
        <dbReference type="ARBA" id="ARBA00023002"/>
    </source>
</evidence>
<comment type="caution">
    <text evidence="5">Lacks conserved residue(s) required for the propagation of feature annotation.</text>
</comment>
<evidence type="ECO:0000259" key="7">
    <source>
        <dbReference type="Pfam" id="PF07992"/>
    </source>
</evidence>
<gene>
    <name evidence="8" type="ORF">E6K72_05330</name>
</gene>
<dbReference type="InterPro" id="IPR022890">
    <property type="entry name" value="Fd--NADP_Rdtase_type_2"/>
</dbReference>
<dbReference type="PANTHER" id="PTHR48105">
    <property type="entry name" value="THIOREDOXIN REDUCTASE 1-RELATED-RELATED"/>
    <property type="match status" value="1"/>
</dbReference>
<evidence type="ECO:0000313" key="8">
    <source>
        <dbReference type="EMBL" id="TMQ56357.1"/>
    </source>
</evidence>
<dbReference type="Proteomes" id="UP000317716">
    <property type="component" value="Unassembled WGS sequence"/>
</dbReference>
<evidence type="ECO:0000256" key="2">
    <source>
        <dbReference type="ARBA" id="ARBA00022827"/>
    </source>
</evidence>
<dbReference type="Pfam" id="PF07992">
    <property type="entry name" value="Pyr_redox_2"/>
    <property type="match status" value="1"/>
</dbReference>
<dbReference type="HAMAP" id="MF_01685">
    <property type="entry name" value="FENR2"/>
    <property type="match status" value="1"/>
</dbReference>
<dbReference type="PRINTS" id="PR00469">
    <property type="entry name" value="PNDRDTASEII"/>
</dbReference>
<sequence>MRRGGRAACPAATAWRGPRSRPGRPRRTRGGWLHEVLIIGGGPAGLTAGMYCRMRKMSALVVDSGRVGGQLVSVYGDKPVHDWPGVHDIIANELAQRLIDHAKALEVEMTGNQKVEEVTSGGEAGFDVVARDVVTKEERRHRASSLIVAIGGGAFEPRKLKVPGEDGLSEEALTYRMPDKAKVAGKKVVVVGGGDSGLESAQAAHEAGAKVTMIQAMDRFTGMESNIDLVNRMEIPRHFSTRVRQIDAEGGRIQAVWAATKGVSDPMRLECDYLVVNIGAAPNLDAVRSWGIEVESNLIKVDCSMRTSVEGVFACGDIVTYEGKYKLLLTAASEGCVAAQSAYLHVRKPQRLTMTDLWT</sequence>
<evidence type="ECO:0000313" key="9">
    <source>
        <dbReference type="Proteomes" id="UP000317716"/>
    </source>
</evidence>
<dbReference type="GO" id="GO:0050661">
    <property type="term" value="F:NADP binding"/>
    <property type="evidence" value="ECO:0007669"/>
    <property type="project" value="UniProtKB-UniRule"/>
</dbReference>
<keyword evidence="3 5" id="KW-0521">NADP</keyword>
<keyword evidence="2 5" id="KW-0274">FAD</keyword>
<reference evidence="8 9" key="1">
    <citation type="journal article" date="2019" name="Nat. Microbiol.">
        <title>Mediterranean grassland soil C-N compound turnover is dependent on rainfall and depth, and is mediated by genomically divergent microorganisms.</title>
        <authorList>
            <person name="Diamond S."/>
            <person name="Andeer P.F."/>
            <person name="Li Z."/>
            <person name="Crits-Christoph A."/>
            <person name="Burstein D."/>
            <person name="Anantharaman K."/>
            <person name="Lane K.R."/>
            <person name="Thomas B.C."/>
            <person name="Pan C."/>
            <person name="Northen T.R."/>
            <person name="Banfield J.F."/>
        </authorList>
    </citation>
    <scope>NUCLEOTIDE SEQUENCE [LARGE SCALE GENOMIC DNA]</scope>
    <source>
        <strain evidence="8">WS_2</strain>
    </source>
</reference>
<comment type="similarity">
    <text evidence="5">Belongs to the ferredoxin--NADP reductase type 2 family.</text>
</comment>
<dbReference type="AlphaFoldDB" id="A0A538SY85"/>
<feature type="binding site" evidence="5">
    <location>
        <position position="317"/>
    </location>
    <ligand>
        <name>FAD</name>
        <dbReference type="ChEBI" id="CHEBI:57692"/>
    </ligand>
</feature>
<feature type="binding site" evidence="5">
    <location>
        <position position="70"/>
    </location>
    <ligand>
        <name>FAD</name>
        <dbReference type="ChEBI" id="CHEBI:57692"/>
    </ligand>
</feature>
<evidence type="ECO:0000256" key="6">
    <source>
        <dbReference type="SAM" id="MobiDB-lite"/>
    </source>
</evidence>
<comment type="subunit">
    <text evidence="5">Homodimer.</text>
</comment>
<feature type="binding site" evidence="5">
    <location>
        <position position="115"/>
    </location>
    <ligand>
        <name>FAD</name>
        <dbReference type="ChEBI" id="CHEBI:57692"/>
    </ligand>
</feature>
<dbReference type="Gene3D" id="3.50.50.60">
    <property type="entry name" value="FAD/NAD(P)-binding domain"/>
    <property type="match status" value="2"/>
</dbReference>
<feature type="binding site" evidence="5">
    <location>
        <position position="353"/>
    </location>
    <ligand>
        <name>FAD</name>
        <dbReference type="ChEBI" id="CHEBI:57692"/>
    </ligand>
</feature>
<dbReference type="InterPro" id="IPR036188">
    <property type="entry name" value="FAD/NAD-bd_sf"/>
</dbReference>
<keyword evidence="1 5" id="KW-0285">Flavoprotein</keyword>
<dbReference type="GO" id="GO:0004324">
    <property type="term" value="F:ferredoxin-NADP+ reductase activity"/>
    <property type="evidence" value="ECO:0007669"/>
    <property type="project" value="UniProtKB-UniRule"/>
</dbReference>
<protein>
    <recommendedName>
        <fullName evidence="5">Ferredoxin--NADP reductase</fullName>
        <shortName evidence="5">FNR</shortName>
        <shortName evidence="5">Fd-NADP(+) reductase</shortName>
        <ecNumber evidence="5">1.18.1.2</ecNumber>
    </recommendedName>
</protein>
<name>A0A538SY85_UNCEI</name>
<feature type="binding site" evidence="5">
    <location>
        <position position="63"/>
    </location>
    <ligand>
        <name>FAD</name>
        <dbReference type="ChEBI" id="CHEBI:57692"/>
    </ligand>
</feature>
<feature type="compositionally biased region" description="Basic residues" evidence="6">
    <location>
        <begin position="18"/>
        <end position="28"/>
    </location>
</feature>
<dbReference type="SUPFAM" id="SSF51905">
    <property type="entry name" value="FAD/NAD(P)-binding domain"/>
    <property type="match status" value="1"/>
</dbReference>